<sequence>MPNSYSYMNEDEIDQELQCIICRQPFREPVTSVKCHHTFCKECIDNWMQRRSLCPVCAIRSFREDYQLNQSRVLRNQLDRLNVRCDACQEINIQRGNFQTHTERCAYWSISCTASDIRCPWTGMRQQLNNHVTRCTFQRIRPIIDDLQVFIFIWPRRRPQEISRPPETSPPQKTSFLHKLLDSLLK</sequence>
<dbReference type="SUPFAM" id="SSF57850">
    <property type="entry name" value="RING/U-box"/>
    <property type="match status" value="1"/>
</dbReference>
<accession>A0A814NRG7</accession>
<dbReference type="Pfam" id="PF13923">
    <property type="entry name" value="zf-C3HC4_2"/>
    <property type="match status" value="1"/>
</dbReference>
<evidence type="ECO:0000313" key="6">
    <source>
        <dbReference type="EMBL" id="CAF1095609.1"/>
    </source>
</evidence>
<dbReference type="Proteomes" id="UP000663844">
    <property type="component" value="Unassembled WGS sequence"/>
</dbReference>
<comment type="caution">
    <text evidence="6">The sequence shown here is derived from an EMBL/GenBank/DDBJ whole genome shotgun (WGS) entry which is preliminary data.</text>
</comment>
<evidence type="ECO:0000313" key="7">
    <source>
        <dbReference type="EMBL" id="CAF3683458.1"/>
    </source>
</evidence>
<dbReference type="InterPro" id="IPR017907">
    <property type="entry name" value="Znf_RING_CS"/>
</dbReference>
<evidence type="ECO:0000259" key="5">
    <source>
        <dbReference type="PROSITE" id="PS50089"/>
    </source>
</evidence>
<dbReference type="AlphaFoldDB" id="A0A814NRG7"/>
<dbReference type="EMBL" id="CAJOAZ010000612">
    <property type="protein sequence ID" value="CAF3683458.1"/>
    <property type="molecule type" value="Genomic_DNA"/>
</dbReference>
<reference evidence="6" key="1">
    <citation type="submission" date="2021-02" db="EMBL/GenBank/DDBJ databases">
        <authorList>
            <person name="Nowell W R."/>
        </authorList>
    </citation>
    <scope>NUCLEOTIDE SEQUENCE</scope>
</reference>
<keyword evidence="2 4" id="KW-0863">Zinc-finger</keyword>
<dbReference type="Gene3D" id="3.30.40.10">
    <property type="entry name" value="Zinc/RING finger domain, C3HC4 (zinc finger)"/>
    <property type="match status" value="2"/>
</dbReference>
<keyword evidence="3" id="KW-0862">Zinc</keyword>
<evidence type="ECO:0000313" key="8">
    <source>
        <dbReference type="Proteomes" id="UP000663845"/>
    </source>
</evidence>
<dbReference type="SMART" id="SM00184">
    <property type="entry name" value="RING"/>
    <property type="match status" value="1"/>
</dbReference>
<proteinExistence type="predicted"/>
<dbReference type="PROSITE" id="PS00518">
    <property type="entry name" value="ZF_RING_1"/>
    <property type="match status" value="1"/>
</dbReference>
<dbReference type="InterPro" id="IPR001841">
    <property type="entry name" value="Znf_RING"/>
</dbReference>
<evidence type="ECO:0000256" key="3">
    <source>
        <dbReference type="ARBA" id="ARBA00022833"/>
    </source>
</evidence>
<dbReference type="SUPFAM" id="SSF49599">
    <property type="entry name" value="TRAF domain-like"/>
    <property type="match status" value="1"/>
</dbReference>
<dbReference type="PANTHER" id="PTHR10131">
    <property type="entry name" value="TNF RECEPTOR ASSOCIATED FACTOR"/>
    <property type="match status" value="1"/>
</dbReference>
<evidence type="ECO:0000256" key="1">
    <source>
        <dbReference type="ARBA" id="ARBA00022723"/>
    </source>
</evidence>
<dbReference type="PANTHER" id="PTHR10131:SF94">
    <property type="entry name" value="TNF RECEPTOR-ASSOCIATED FACTOR 4"/>
    <property type="match status" value="1"/>
</dbReference>
<dbReference type="Proteomes" id="UP000663845">
    <property type="component" value="Unassembled WGS sequence"/>
</dbReference>
<keyword evidence="1" id="KW-0479">Metal-binding</keyword>
<dbReference type="InterPro" id="IPR013083">
    <property type="entry name" value="Znf_RING/FYVE/PHD"/>
</dbReference>
<dbReference type="PROSITE" id="PS50089">
    <property type="entry name" value="ZF_RING_2"/>
    <property type="match status" value="1"/>
</dbReference>
<dbReference type="GO" id="GO:0008270">
    <property type="term" value="F:zinc ion binding"/>
    <property type="evidence" value="ECO:0007669"/>
    <property type="project" value="UniProtKB-KW"/>
</dbReference>
<organism evidence="6 8">
    <name type="scientific">Adineta steineri</name>
    <dbReference type="NCBI Taxonomy" id="433720"/>
    <lineage>
        <taxon>Eukaryota</taxon>
        <taxon>Metazoa</taxon>
        <taxon>Spiralia</taxon>
        <taxon>Gnathifera</taxon>
        <taxon>Rotifera</taxon>
        <taxon>Eurotatoria</taxon>
        <taxon>Bdelloidea</taxon>
        <taxon>Adinetida</taxon>
        <taxon>Adinetidae</taxon>
        <taxon>Adineta</taxon>
    </lineage>
</organism>
<gene>
    <name evidence="6" type="ORF">JYZ213_LOCUS21091</name>
    <name evidence="7" type="ORF">OXD698_LOCUS11084</name>
</gene>
<evidence type="ECO:0000256" key="4">
    <source>
        <dbReference type="PROSITE-ProRule" id="PRU00175"/>
    </source>
</evidence>
<name>A0A814NRG7_9BILA</name>
<feature type="domain" description="RING-type" evidence="5">
    <location>
        <begin position="19"/>
        <end position="57"/>
    </location>
</feature>
<dbReference type="EMBL" id="CAJNOG010000227">
    <property type="protein sequence ID" value="CAF1095609.1"/>
    <property type="molecule type" value="Genomic_DNA"/>
</dbReference>
<evidence type="ECO:0000256" key="2">
    <source>
        <dbReference type="ARBA" id="ARBA00022771"/>
    </source>
</evidence>
<protein>
    <recommendedName>
        <fullName evidence="5">RING-type domain-containing protein</fullName>
    </recommendedName>
</protein>